<name>A0A0B7B9Q2_9EUPU</name>
<evidence type="ECO:0000313" key="1">
    <source>
        <dbReference type="EMBL" id="CEK89636.1"/>
    </source>
</evidence>
<reference evidence="2" key="1">
    <citation type="submission" date="2014-12" db="EMBL/GenBank/DDBJ databases">
        <title>Insight into the proteome of Arion vulgaris.</title>
        <authorList>
            <person name="Aradska J."/>
            <person name="Bulat T."/>
            <person name="Smidak R."/>
            <person name="Sarate P."/>
            <person name="Gangsoo J."/>
            <person name="Sialana F."/>
            <person name="Bilban M."/>
            <person name="Lubec G."/>
        </authorList>
    </citation>
    <scope>NUCLEOTIDE SEQUENCE</scope>
    <source>
        <tissue evidence="2">Skin</tissue>
    </source>
</reference>
<evidence type="ECO:0000313" key="2">
    <source>
        <dbReference type="EMBL" id="CEK89637.1"/>
    </source>
</evidence>
<dbReference type="EMBL" id="HACG01042771">
    <property type="protein sequence ID" value="CEK89636.1"/>
    <property type="molecule type" value="Transcribed_RNA"/>
</dbReference>
<organism evidence="2">
    <name type="scientific">Arion vulgaris</name>
    <dbReference type="NCBI Taxonomy" id="1028688"/>
    <lineage>
        <taxon>Eukaryota</taxon>
        <taxon>Metazoa</taxon>
        <taxon>Spiralia</taxon>
        <taxon>Lophotrochozoa</taxon>
        <taxon>Mollusca</taxon>
        <taxon>Gastropoda</taxon>
        <taxon>Heterobranchia</taxon>
        <taxon>Euthyneura</taxon>
        <taxon>Panpulmonata</taxon>
        <taxon>Eupulmonata</taxon>
        <taxon>Stylommatophora</taxon>
        <taxon>Helicina</taxon>
        <taxon>Arionoidea</taxon>
        <taxon>Arionidae</taxon>
        <taxon>Arion</taxon>
    </lineage>
</organism>
<proteinExistence type="predicted"/>
<dbReference type="EMBL" id="HACG01042772">
    <property type="protein sequence ID" value="CEK89637.1"/>
    <property type="molecule type" value="Transcribed_RNA"/>
</dbReference>
<dbReference type="AlphaFoldDB" id="A0A0B7B9Q2"/>
<accession>A0A0B7B9Q2</accession>
<gene>
    <name evidence="2" type="primary">ORF172135</name>
    <name evidence="1" type="synonym">ORF172129</name>
</gene>
<protein>
    <submittedName>
        <fullName evidence="2">Uncharacterized protein</fullName>
    </submittedName>
</protein>
<sequence>MAIKVTAYLGVSWTTHTKKDSTDDHQYPGKDEGDGYSRYEKVGTTTCVAARSPIAWSFTTNAKQKANIV</sequence>